<name>A0A1X2J046_9FUNG</name>
<feature type="compositionally biased region" description="Low complexity" evidence="1">
    <location>
        <begin position="65"/>
        <end position="74"/>
    </location>
</feature>
<comment type="caution">
    <text evidence="2">The sequence shown here is derived from an EMBL/GenBank/DDBJ whole genome shotgun (WGS) entry which is preliminary data.</text>
</comment>
<dbReference type="AlphaFoldDB" id="A0A1X2J046"/>
<accession>A0A1X2J046</accession>
<dbReference type="Proteomes" id="UP000193560">
    <property type="component" value="Unassembled WGS sequence"/>
</dbReference>
<keyword evidence="3" id="KW-1185">Reference proteome</keyword>
<sequence length="222" mass="24734">MNSEKSNSDHEIMQPWVSSVSPFGVTTFEPIPSSHALTPTRPSFPKHSSSSNKLQRFFGFGRRTQPQQQQQQQQHARKTPTIADRPVYSILKAAKSVPLLRESQRKMRDEHSRASVHPQLDYCDDNAIVYPLEPLSSPSPVMQSLSSSLSPTPSSSVTPQPNPSADDTTNAIYRKKQRQAPSSLTPTPPAAWKIASSSLNKADQRQKRRTKSLQTDKDCIIS</sequence>
<feature type="region of interest" description="Disordered" evidence="1">
    <location>
        <begin position="28"/>
        <end position="87"/>
    </location>
</feature>
<feature type="compositionally biased region" description="Polar residues" evidence="1">
    <location>
        <begin position="35"/>
        <end position="54"/>
    </location>
</feature>
<proteinExistence type="predicted"/>
<dbReference type="EMBL" id="MCGE01000001">
    <property type="protein sequence ID" value="ORZ25183.1"/>
    <property type="molecule type" value="Genomic_DNA"/>
</dbReference>
<feature type="region of interest" description="Disordered" evidence="1">
    <location>
        <begin position="137"/>
        <end position="222"/>
    </location>
</feature>
<evidence type="ECO:0000256" key="1">
    <source>
        <dbReference type="SAM" id="MobiDB-lite"/>
    </source>
</evidence>
<evidence type="ECO:0000313" key="2">
    <source>
        <dbReference type="EMBL" id="ORZ25183.1"/>
    </source>
</evidence>
<gene>
    <name evidence="2" type="ORF">BCR42DRAFT_3118</name>
</gene>
<organism evidence="2 3">
    <name type="scientific">Absidia repens</name>
    <dbReference type="NCBI Taxonomy" id="90262"/>
    <lineage>
        <taxon>Eukaryota</taxon>
        <taxon>Fungi</taxon>
        <taxon>Fungi incertae sedis</taxon>
        <taxon>Mucoromycota</taxon>
        <taxon>Mucoromycotina</taxon>
        <taxon>Mucoromycetes</taxon>
        <taxon>Mucorales</taxon>
        <taxon>Cunninghamellaceae</taxon>
        <taxon>Absidia</taxon>
    </lineage>
</organism>
<reference evidence="2 3" key="1">
    <citation type="submission" date="2016-07" db="EMBL/GenBank/DDBJ databases">
        <title>Pervasive Adenine N6-methylation of Active Genes in Fungi.</title>
        <authorList>
            <consortium name="DOE Joint Genome Institute"/>
            <person name="Mondo S.J."/>
            <person name="Dannebaum R.O."/>
            <person name="Kuo R.C."/>
            <person name="Labutti K."/>
            <person name="Haridas S."/>
            <person name="Kuo A."/>
            <person name="Salamov A."/>
            <person name="Ahrendt S.R."/>
            <person name="Lipzen A."/>
            <person name="Sullivan W."/>
            <person name="Andreopoulos W.B."/>
            <person name="Clum A."/>
            <person name="Lindquist E."/>
            <person name="Daum C."/>
            <person name="Ramamoorthy G.K."/>
            <person name="Gryganskyi A."/>
            <person name="Culley D."/>
            <person name="Magnuson J.K."/>
            <person name="James T.Y."/>
            <person name="O'Malley M.A."/>
            <person name="Stajich J.E."/>
            <person name="Spatafora J.W."/>
            <person name="Visel A."/>
            <person name="Grigoriev I.V."/>
        </authorList>
    </citation>
    <scope>NUCLEOTIDE SEQUENCE [LARGE SCALE GENOMIC DNA]</scope>
    <source>
        <strain evidence="2 3">NRRL 1336</strain>
    </source>
</reference>
<evidence type="ECO:0000313" key="3">
    <source>
        <dbReference type="Proteomes" id="UP000193560"/>
    </source>
</evidence>
<protein>
    <submittedName>
        <fullName evidence="2">Uncharacterized protein</fullName>
    </submittedName>
</protein>
<feature type="compositionally biased region" description="Low complexity" evidence="1">
    <location>
        <begin position="137"/>
        <end position="159"/>
    </location>
</feature>